<evidence type="ECO:0000313" key="7">
    <source>
        <dbReference type="EMBL" id="MDD0815255.1"/>
    </source>
</evidence>
<dbReference type="InterPro" id="IPR004872">
    <property type="entry name" value="Lipoprotein_NlpA"/>
</dbReference>
<dbReference type="Pfam" id="PF03180">
    <property type="entry name" value="Lipoprotein_9"/>
    <property type="match status" value="1"/>
</dbReference>
<dbReference type="PROSITE" id="PS51318">
    <property type="entry name" value="TAT"/>
    <property type="match status" value="1"/>
</dbReference>
<dbReference type="CDD" id="cd13598">
    <property type="entry name" value="PBP2_lipoprotein_IlpA_like"/>
    <property type="match status" value="1"/>
</dbReference>
<dbReference type="Proteomes" id="UP001528672">
    <property type="component" value="Unassembled WGS sequence"/>
</dbReference>
<dbReference type="NCBIfam" id="TIGR00363">
    <property type="entry name" value="MetQ/NlpA family lipoprotein"/>
    <property type="match status" value="1"/>
</dbReference>
<keyword evidence="4" id="KW-0564">Palmitate</keyword>
<dbReference type="SUPFAM" id="SSF53850">
    <property type="entry name" value="Periplasmic binding protein-like II"/>
    <property type="match status" value="1"/>
</dbReference>
<keyword evidence="2" id="KW-0732">Signal</keyword>
<dbReference type="PANTHER" id="PTHR30429">
    <property type="entry name" value="D-METHIONINE-BINDING LIPOPROTEIN METQ"/>
    <property type="match status" value="1"/>
</dbReference>
<sequence length="291" mass="31847">MTNPLPLFKRPPTTEARRRWLQQTMALAGTGLLGGTALAAPKEAPGTTKVLKVGVTTGPHEQVFEVVRKVAERDYGLKIEIVPFTDYVRPNAALDAGDLDANSYQHRPFLAAQIRARGYKLVGFGSTWIGPIAIYSKKYKSLKDLPHGATIAIPNDPANESRVLLLLQKAGLIKLKPGIDPVAGVNATPRDVIENPRQFKLLEIDAAQLPRTLDDTDASAINADYANKAGLNPVRDSLLVEDKDGPYACLIAVREQDKDQPWVRQLVKAYQTDEVRDFIVKTYAGGVIPAF</sequence>
<evidence type="ECO:0000313" key="8">
    <source>
        <dbReference type="Proteomes" id="UP001528672"/>
    </source>
</evidence>
<protein>
    <recommendedName>
        <fullName evidence="6">Lipoprotein</fullName>
    </recommendedName>
</protein>
<proteinExistence type="inferred from homology"/>
<name>A0ABT5MF96_9BURK</name>
<dbReference type="EMBL" id="JAQSIO010000003">
    <property type="protein sequence ID" value="MDD0815255.1"/>
    <property type="molecule type" value="Genomic_DNA"/>
</dbReference>
<keyword evidence="3" id="KW-0472">Membrane</keyword>
<dbReference type="InterPro" id="IPR006311">
    <property type="entry name" value="TAT_signal"/>
</dbReference>
<comment type="similarity">
    <text evidence="6">Belongs to the nlpA lipoprotein family.</text>
</comment>
<evidence type="ECO:0000256" key="3">
    <source>
        <dbReference type="ARBA" id="ARBA00023136"/>
    </source>
</evidence>
<keyword evidence="5 6" id="KW-0449">Lipoprotein</keyword>
<reference evidence="7 8" key="1">
    <citation type="submission" date="2023-02" db="EMBL/GenBank/DDBJ databases">
        <title>Bacterial whole genome sequence for Curvibacter sp. HBC28.</title>
        <authorList>
            <person name="Le V."/>
            <person name="Ko S.-R."/>
            <person name="Ahn C.-Y."/>
            <person name="Oh H.-M."/>
        </authorList>
    </citation>
    <scope>NUCLEOTIDE SEQUENCE [LARGE SCALE GENOMIC DNA]</scope>
    <source>
        <strain evidence="7 8">HBC28</strain>
    </source>
</reference>
<accession>A0ABT5MF96</accession>
<evidence type="ECO:0000256" key="2">
    <source>
        <dbReference type="ARBA" id="ARBA00022729"/>
    </source>
</evidence>
<evidence type="ECO:0000256" key="4">
    <source>
        <dbReference type="ARBA" id="ARBA00023139"/>
    </source>
</evidence>
<evidence type="ECO:0000256" key="1">
    <source>
        <dbReference type="ARBA" id="ARBA00004635"/>
    </source>
</evidence>
<dbReference type="Gene3D" id="3.40.190.10">
    <property type="entry name" value="Periplasmic binding protein-like II"/>
    <property type="match status" value="2"/>
</dbReference>
<dbReference type="PIRSF" id="PIRSF002854">
    <property type="entry name" value="MetQ"/>
    <property type="match status" value="1"/>
</dbReference>
<evidence type="ECO:0000256" key="5">
    <source>
        <dbReference type="ARBA" id="ARBA00023288"/>
    </source>
</evidence>
<comment type="subcellular location">
    <subcellularLocation>
        <location evidence="1">Membrane</location>
        <topology evidence="1">Lipid-anchor</topology>
    </subcellularLocation>
</comment>
<dbReference type="PANTHER" id="PTHR30429:SF1">
    <property type="entry name" value="D-METHIONINE-BINDING LIPOPROTEIN METQ-RELATED"/>
    <property type="match status" value="1"/>
</dbReference>
<comment type="caution">
    <text evidence="7">The sequence shown here is derived from an EMBL/GenBank/DDBJ whole genome shotgun (WGS) entry which is preliminary data.</text>
</comment>
<organism evidence="7 8">
    <name type="scientific">Curvibacter microcysteis</name>
    <dbReference type="NCBI Taxonomy" id="3026419"/>
    <lineage>
        <taxon>Bacteria</taxon>
        <taxon>Pseudomonadati</taxon>
        <taxon>Pseudomonadota</taxon>
        <taxon>Betaproteobacteria</taxon>
        <taxon>Burkholderiales</taxon>
        <taxon>Comamonadaceae</taxon>
        <taxon>Curvibacter</taxon>
    </lineage>
</organism>
<gene>
    <name evidence="7" type="ORF">PSQ39_11490</name>
</gene>
<evidence type="ECO:0000256" key="6">
    <source>
        <dbReference type="PIRNR" id="PIRNR002854"/>
    </source>
</evidence>
<dbReference type="RefSeq" id="WP_273926908.1">
    <property type="nucleotide sequence ID" value="NZ_JAQSIO010000003.1"/>
</dbReference>
<keyword evidence="8" id="KW-1185">Reference proteome</keyword>